<dbReference type="PANTHER" id="PTHR36121:SF1">
    <property type="entry name" value="PROTEIN SXY"/>
    <property type="match status" value="1"/>
</dbReference>
<evidence type="ECO:0000259" key="1">
    <source>
        <dbReference type="Pfam" id="PF04993"/>
    </source>
</evidence>
<dbReference type="RefSeq" id="WP_310061587.1">
    <property type="nucleotide sequence ID" value="NZ_JAVDVY010000002.1"/>
</dbReference>
<feature type="domain" description="TfoX N-terminal" evidence="1">
    <location>
        <begin position="11"/>
        <end position="103"/>
    </location>
</feature>
<dbReference type="PANTHER" id="PTHR36121">
    <property type="entry name" value="PROTEIN SXY"/>
    <property type="match status" value="1"/>
</dbReference>
<protein>
    <submittedName>
        <fullName evidence="2">DNA transformation protein</fullName>
    </submittedName>
</protein>
<proteinExistence type="predicted"/>
<reference evidence="2 3" key="1">
    <citation type="submission" date="2023-07" db="EMBL/GenBank/DDBJ databases">
        <title>Sorghum-associated microbial communities from plants grown in Nebraska, USA.</title>
        <authorList>
            <person name="Schachtman D."/>
        </authorList>
    </citation>
    <scope>NUCLEOTIDE SEQUENCE [LARGE SCALE GENOMIC DNA]</scope>
    <source>
        <strain evidence="2 3">BE198</strain>
    </source>
</reference>
<keyword evidence="3" id="KW-1185">Reference proteome</keyword>
<dbReference type="InterPro" id="IPR007076">
    <property type="entry name" value="TfoX_N"/>
</dbReference>
<dbReference type="Proteomes" id="UP001251524">
    <property type="component" value="Unassembled WGS sequence"/>
</dbReference>
<gene>
    <name evidence="2" type="ORF">J2X06_001945</name>
</gene>
<comment type="caution">
    <text evidence="2">The sequence shown here is derived from an EMBL/GenBank/DDBJ whole genome shotgun (WGS) entry which is preliminary data.</text>
</comment>
<dbReference type="Gene3D" id="3.30.1460.30">
    <property type="entry name" value="YgaC/TfoX-N like chaperone"/>
    <property type="match status" value="1"/>
</dbReference>
<dbReference type="SUPFAM" id="SSF159894">
    <property type="entry name" value="YgaC/TfoX-N like"/>
    <property type="match status" value="1"/>
</dbReference>
<evidence type="ECO:0000313" key="2">
    <source>
        <dbReference type="EMBL" id="MDR7134736.1"/>
    </source>
</evidence>
<evidence type="ECO:0000313" key="3">
    <source>
        <dbReference type="Proteomes" id="UP001251524"/>
    </source>
</evidence>
<accession>A0ABU1WAU6</accession>
<name>A0ABU1WAU6_9GAMM</name>
<sequence length="120" mass="13150">MSAALIAHLQDLCAQSGHLTARAMFGGYGIYLDGLLIGVLIEDALYLKADDQTSARFEKAGGAPYVYMGQQRPIAMSYWSLPEEALESSEALQPWLRLAQEAALRKPAKKPVTKSRKPAR</sequence>
<dbReference type="Pfam" id="PF04993">
    <property type="entry name" value="TfoX_N"/>
    <property type="match status" value="1"/>
</dbReference>
<dbReference type="EMBL" id="JAVDVY010000002">
    <property type="protein sequence ID" value="MDR7134736.1"/>
    <property type="molecule type" value="Genomic_DNA"/>
</dbReference>
<organism evidence="2 3">
    <name type="scientific">Lysobacter niastensis</name>
    <dbReference type="NCBI Taxonomy" id="380629"/>
    <lineage>
        <taxon>Bacteria</taxon>
        <taxon>Pseudomonadati</taxon>
        <taxon>Pseudomonadota</taxon>
        <taxon>Gammaproteobacteria</taxon>
        <taxon>Lysobacterales</taxon>
        <taxon>Lysobacteraceae</taxon>
        <taxon>Lysobacter</taxon>
    </lineage>
</organism>
<dbReference type="InterPro" id="IPR047525">
    <property type="entry name" value="TfoX-like"/>
</dbReference>